<dbReference type="AlphaFoldDB" id="A0A146K2P5"/>
<proteinExistence type="predicted"/>
<dbReference type="SUPFAM" id="SSF90257">
    <property type="entry name" value="Myosin rod fragments"/>
    <property type="match status" value="1"/>
</dbReference>
<gene>
    <name evidence="2" type="ORF">TPC1_30351</name>
</gene>
<reference evidence="2" key="1">
    <citation type="submission" date="2015-07" db="EMBL/GenBank/DDBJ databases">
        <title>Adaptation to a free-living lifestyle via gene acquisitions in the diplomonad Trepomonas sp. PC1.</title>
        <authorList>
            <person name="Xu F."/>
            <person name="Jerlstrom-Hultqvist J."/>
            <person name="Kolisko M."/>
            <person name="Simpson A.G.B."/>
            <person name="Roger A.J."/>
            <person name="Svard S.G."/>
            <person name="Andersson J.O."/>
        </authorList>
    </citation>
    <scope>NUCLEOTIDE SEQUENCE</scope>
    <source>
        <strain evidence="2">PC1</strain>
    </source>
</reference>
<evidence type="ECO:0000256" key="1">
    <source>
        <dbReference type="SAM" id="Coils"/>
    </source>
</evidence>
<dbReference type="EMBL" id="GDID01006452">
    <property type="protein sequence ID" value="JAP90154.1"/>
    <property type="molecule type" value="Transcribed_RNA"/>
</dbReference>
<name>A0A146K2P5_9EUKA</name>
<evidence type="ECO:0000313" key="2">
    <source>
        <dbReference type="EMBL" id="JAP90154.1"/>
    </source>
</evidence>
<feature type="non-terminal residue" evidence="2">
    <location>
        <position position="679"/>
    </location>
</feature>
<protein>
    <submittedName>
        <fullName evidence="2">Uncharacterized protein</fullName>
    </submittedName>
</protein>
<accession>A0A146K2P5</accession>
<sequence>QLFNQLKMAITDKPIQEPKMDLSASVMSYQLQTELKLVQSNIILLHSQILQLKTYFQGQKFDLSTPIQLISKLVFVYELQKNKVLSEKQEQIKRFQAQVDDLQQKDSSKLDFIQQSQADEFKKQNQELKFQLIKVTSEMQKSLQHSQKTEIDEKNLKIELEQTLLQLEQQIQTEQQLALELNFQRDLNLTLKQQNEELTNNLQKFKQESDYNQSNTTELANQINSLNSQLQEKTEHNDKNDKILRQINEEFKNLQLAQNQLTQLNQYQSQQIDDLSRLKQGYEQQISQLKEQIVEKDRINLTLQKSQIEAEQLKQQIGELAKVNQELTTNLSQHTDEISQLKTKNDLLTQKMTDKQNMYNFIQKLQAETKTTSATELLQAVQQLKQDNDTFRQFTQQQTNQLNESNQKIQLLTQEQLTFKQRLCEIFQQKIDQDADLLGKLNEYHIQQQCQLSSVEIDQNMQKQRIERLEQQLGQKQELLALIYRELDQFSDHEHSLQNFKLLLEQRLFNATHLQRENQGLKTQIDHLLVSQKSLSSENNLLKFQLTQTKNQESEVENSLKHKVKQLEIQLMKKEGELKLGQTSKLTETTEIEGRNFKLEAENANLRAKIANLSQFDAKQKQEVKNFAKTDKKDVEFSKFQNSTYQSLIENVYQKDDLKAEDLLQKVMSMRQDLSNVKK</sequence>
<feature type="coiled-coil region" evidence="1">
    <location>
        <begin position="240"/>
        <end position="351"/>
    </location>
</feature>
<organism evidence="2">
    <name type="scientific">Trepomonas sp. PC1</name>
    <dbReference type="NCBI Taxonomy" id="1076344"/>
    <lineage>
        <taxon>Eukaryota</taxon>
        <taxon>Metamonada</taxon>
        <taxon>Diplomonadida</taxon>
        <taxon>Hexamitidae</taxon>
        <taxon>Hexamitinae</taxon>
        <taxon>Trepomonas</taxon>
    </lineage>
</organism>
<feature type="non-terminal residue" evidence="2">
    <location>
        <position position="1"/>
    </location>
</feature>
<keyword evidence="1" id="KW-0175">Coiled coil</keyword>
<feature type="coiled-coil region" evidence="1">
    <location>
        <begin position="157"/>
        <end position="208"/>
    </location>
</feature>
<feature type="coiled-coil region" evidence="1">
    <location>
        <begin position="452"/>
        <end position="486"/>
    </location>
</feature>